<dbReference type="PROSITE" id="PS51450">
    <property type="entry name" value="LRR"/>
    <property type="match status" value="3"/>
</dbReference>
<dbReference type="EMBL" id="AP015036">
    <property type="protein sequence ID" value="BAT80965.1"/>
    <property type="molecule type" value="Genomic_DNA"/>
</dbReference>
<evidence type="ECO:0000256" key="2">
    <source>
        <dbReference type="ARBA" id="ARBA00009592"/>
    </source>
</evidence>
<comment type="subcellular location">
    <subcellularLocation>
        <location evidence="1">Cell membrane</location>
        <topology evidence="1">Single-pass type I membrane protein</topology>
    </subcellularLocation>
</comment>
<accession>A0A0S3RK33</accession>
<dbReference type="Pfam" id="PF08263">
    <property type="entry name" value="LRRNT_2"/>
    <property type="match status" value="1"/>
</dbReference>
<protein>
    <recommendedName>
        <fullName evidence="12">Leucine-rich repeat-containing N-terminal plant-type domain-containing protein</fullName>
    </recommendedName>
</protein>
<keyword evidence="7" id="KW-0677">Repeat</keyword>
<dbReference type="PANTHER" id="PTHR48061">
    <property type="entry name" value="LEUCINE-RICH REPEAT RECEPTOR PROTEIN KINASE EMS1-LIKE-RELATED"/>
    <property type="match status" value="1"/>
</dbReference>
<organism evidence="13 14">
    <name type="scientific">Vigna angularis var. angularis</name>
    <dbReference type="NCBI Taxonomy" id="157739"/>
    <lineage>
        <taxon>Eukaryota</taxon>
        <taxon>Viridiplantae</taxon>
        <taxon>Streptophyta</taxon>
        <taxon>Embryophyta</taxon>
        <taxon>Tracheophyta</taxon>
        <taxon>Spermatophyta</taxon>
        <taxon>Magnoliopsida</taxon>
        <taxon>eudicotyledons</taxon>
        <taxon>Gunneridae</taxon>
        <taxon>Pentapetalae</taxon>
        <taxon>rosids</taxon>
        <taxon>fabids</taxon>
        <taxon>Fabales</taxon>
        <taxon>Fabaceae</taxon>
        <taxon>Papilionoideae</taxon>
        <taxon>50 kb inversion clade</taxon>
        <taxon>NPAAA clade</taxon>
        <taxon>indigoferoid/millettioid clade</taxon>
        <taxon>Phaseoleae</taxon>
        <taxon>Vigna</taxon>
    </lineage>
</organism>
<dbReference type="InterPro" id="IPR001611">
    <property type="entry name" value="Leu-rich_rpt"/>
</dbReference>
<evidence type="ECO:0000313" key="13">
    <source>
        <dbReference type="EMBL" id="BAT80965.1"/>
    </source>
</evidence>
<keyword evidence="4" id="KW-0433">Leucine-rich repeat</keyword>
<evidence type="ECO:0000256" key="7">
    <source>
        <dbReference type="ARBA" id="ARBA00022737"/>
    </source>
</evidence>
<keyword evidence="14" id="KW-1185">Reference proteome</keyword>
<evidence type="ECO:0000256" key="1">
    <source>
        <dbReference type="ARBA" id="ARBA00004251"/>
    </source>
</evidence>
<dbReference type="AlphaFoldDB" id="A0A0S3RK33"/>
<dbReference type="PRINTS" id="PR00019">
    <property type="entry name" value="LEURICHRPT"/>
</dbReference>
<dbReference type="InterPro" id="IPR013210">
    <property type="entry name" value="LRR_N_plant-typ"/>
</dbReference>
<dbReference type="PANTHER" id="PTHR48061:SF46">
    <property type="entry name" value="LEUCINE-RICH REPEAT-CONTAINING N-TERMINAL PLANT-TYPE DOMAIN-CONTAINING PROTEIN"/>
    <property type="match status" value="1"/>
</dbReference>
<dbReference type="Gene3D" id="3.80.10.10">
    <property type="entry name" value="Ribonuclease Inhibitor"/>
    <property type="match status" value="2"/>
</dbReference>
<keyword evidence="3" id="KW-1003">Cell membrane</keyword>
<name>A0A0S3RK33_PHAAN</name>
<evidence type="ECO:0000256" key="10">
    <source>
        <dbReference type="ARBA" id="ARBA00023170"/>
    </source>
</evidence>
<evidence type="ECO:0000313" key="14">
    <source>
        <dbReference type="Proteomes" id="UP000291084"/>
    </source>
</evidence>
<evidence type="ECO:0000256" key="5">
    <source>
        <dbReference type="ARBA" id="ARBA00022692"/>
    </source>
</evidence>
<keyword evidence="6" id="KW-0732">Signal</keyword>
<dbReference type="Pfam" id="PF13855">
    <property type="entry name" value="LRR_8"/>
    <property type="match status" value="2"/>
</dbReference>
<keyword evidence="5" id="KW-0812">Transmembrane</keyword>
<dbReference type="InterPro" id="IPR046956">
    <property type="entry name" value="RLP23-like"/>
</dbReference>
<reference evidence="13 14" key="1">
    <citation type="journal article" date="2015" name="Sci. Rep.">
        <title>The power of single molecule real-time sequencing technology in the de novo assembly of a eukaryotic genome.</title>
        <authorList>
            <person name="Sakai H."/>
            <person name="Naito K."/>
            <person name="Ogiso-Tanaka E."/>
            <person name="Takahashi Y."/>
            <person name="Iseki K."/>
            <person name="Muto C."/>
            <person name="Satou K."/>
            <person name="Teruya K."/>
            <person name="Shiroma A."/>
            <person name="Shimoji M."/>
            <person name="Hirano T."/>
            <person name="Itoh T."/>
            <person name="Kaga A."/>
            <person name="Tomooka N."/>
        </authorList>
    </citation>
    <scope>NUCLEOTIDE SEQUENCE [LARGE SCALE GENOMIC DNA]</scope>
    <source>
        <strain evidence="14">cv. Shumari</strain>
    </source>
</reference>
<keyword evidence="8" id="KW-1133">Transmembrane helix</keyword>
<dbReference type="FunFam" id="3.80.10.10:FF:000213">
    <property type="entry name" value="Tyrosine-sulfated glycopeptide receptor 1"/>
    <property type="match status" value="1"/>
</dbReference>
<evidence type="ECO:0000256" key="11">
    <source>
        <dbReference type="ARBA" id="ARBA00023180"/>
    </source>
</evidence>
<comment type="similarity">
    <text evidence="2">Belongs to the RLP family.</text>
</comment>
<evidence type="ECO:0000256" key="4">
    <source>
        <dbReference type="ARBA" id="ARBA00022614"/>
    </source>
</evidence>
<dbReference type="SUPFAM" id="SSF52058">
    <property type="entry name" value="L domain-like"/>
    <property type="match status" value="1"/>
</dbReference>
<keyword evidence="9" id="KW-0472">Membrane</keyword>
<dbReference type="InterPro" id="IPR003591">
    <property type="entry name" value="Leu-rich_rpt_typical-subtyp"/>
</dbReference>
<evidence type="ECO:0000256" key="8">
    <source>
        <dbReference type="ARBA" id="ARBA00022989"/>
    </source>
</evidence>
<proteinExistence type="inferred from homology"/>
<evidence type="ECO:0000256" key="3">
    <source>
        <dbReference type="ARBA" id="ARBA00022475"/>
    </source>
</evidence>
<evidence type="ECO:0000256" key="9">
    <source>
        <dbReference type="ARBA" id="ARBA00023136"/>
    </source>
</evidence>
<dbReference type="GO" id="GO:0005886">
    <property type="term" value="C:plasma membrane"/>
    <property type="evidence" value="ECO:0007669"/>
    <property type="project" value="UniProtKB-SubCell"/>
</dbReference>
<keyword evidence="10" id="KW-0675">Receptor</keyword>
<evidence type="ECO:0000259" key="12">
    <source>
        <dbReference type="Pfam" id="PF08263"/>
    </source>
</evidence>
<feature type="domain" description="Leucine-rich repeat-containing N-terminal plant-type" evidence="12">
    <location>
        <begin position="33"/>
        <end position="87"/>
    </location>
</feature>
<dbReference type="InterPro" id="IPR032675">
    <property type="entry name" value="LRR_dom_sf"/>
</dbReference>
<sequence>MRLMMGWVSVSSLIIFLYFLLHFPSYNCLLCNPHDKSALLQLKNSFFVNSSFQFLLEYDHCSSSHSSETESWKNITDCCGWDGITCDTKSGHVIGLHLYCSHLRGKLLGLNSSIFKLRHLQQLSLTFNDFFGSSIHSSIGNLINLTHLTLSPFRISGDLPSTISHLSKLQHFRISSMDSLLDDPTKSYSKIRIDDYTWNRLIHNATNLREIFLEKVNMSSVGESSLSLLTNLSSSLVLSISQNTQIQGKLPSNILHLPNLQEIDLSQNENLRGELPTSNWTIPLRVLSLFDTAFSGYLSYSIAYLKSLHTLDLSGCNFDGFLPPSLSNLTQLSLLDLSYNQLKGSIPQSLARCTTLEVLDLGNNNIEDLFPYSLETLPNLQVLSLRSNNFHGIITSSDTKLPFPKLRIFDISYNYFTGILPVSYVHNFQGMVNVNDNQTGLKYLDKKIFTIFTIIDLSNNMFEGEIPEAIGELISLKGLNLSHNGITGTIPQSLSHLRNLEWLDLSWNQLKGEIPMALSSLNFLAALNLSQNQFEGVIPTGGQFITFENDSYAGNPMLCGIPLSKSCNEDKEWSSISTLDDEESGFGWKTVTVGYACGMLFGIILGCHSFFIGKPQWLATLVEAVFNVRVAKQKAQTLQIAKE</sequence>
<dbReference type="Proteomes" id="UP000291084">
    <property type="component" value="Chromosome 3"/>
</dbReference>
<dbReference type="SUPFAM" id="SSF52047">
    <property type="entry name" value="RNI-like"/>
    <property type="match status" value="1"/>
</dbReference>
<dbReference type="FunFam" id="3.80.10.10:FF:000383">
    <property type="entry name" value="Leucine-rich repeat receptor protein kinase EMS1"/>
    <property type="match status" value="1"/>
</dbReference>
<evidence type="ECO:0000256" key="6">
    <source>
        <dbReference type="ARBA" id="ARBA00022729"/>
    </source>
</evidence>
<dbReference type="SMART" id="SM00369">
    <property type="entry name" value="LRR_TYP"/>
    <property type="match status" value="7"/>
</dbReference>
<keyword evidence="11" id="KW-0325">Glycoprotein</keyword>
<gene>
    <name evidence="13" type="primary">Vigan.03G059600</name>
    <name evidence="13" type="ORF">VIGAN_03059600</name>
</gene>